<dbReference type="EMBL" id="BMAC01001227">
    <property type="protein sequence ID" value="GFQ06374.1"/>
    <property type="molecule type" value="Genomic_DNA"/>
</dbReference>
<feature type="region of interest" description="Disordered" evidence="1">
    <location>
        <begin position="1"/>
        <end position="22"/>
    </location>
</feature>
<keyword evidence="3" id="KW-1185">Reference proteome</keyword>
<comment type="caution">
    <text evidence="2">The sequence shown here is derived from an EMBL/GenBank/DDBJ whole genome shotgun (WGS) entry which is preliminary data.</text>
</comment>
<evidence type="ECO:0000313" key="2">
    <source>
        <dbReference type="EMBL" id="GFQ06374.1"/>
    </source>
</evidence>
<evidence type="ECO:0000313" key="3">
    <source>
        <dbReference type="Proteomes" id="UP000653305"/>
    </source>
</evidence>
<proteinExistence type="predicted"/>
<sequence length="115" mass="12729">MLGFPMSSRRKSKRRRRLCRARSPVISSHGDVFSAEIVESLFSRPAHTPTVYGGSESEIAVSRQRRGGVSPTGRVAKQKTTRFEAIDDDDVYRRGSGEFQADGAAGDRCEVRRLG</sequence>
<dbReference type="OrthoDB" id="780868at2759"/>
<evidence type="ECO:0000256" key="1">
    <source>
        <dbReference type="SAM" id="MobiDB-lite"/>
    </source>
</evidence>
<name>A0A830DEH6_9LAMI</name>
<dbReference type="Proteomes" id="UP000653305">
    <property type="component" value="Unassembled WGS sequence"/>
</dbReference>
<protein>
    <submittedName>
        <fullName evidence="2">Uncharacterized protein</fullName>
    </submittedName>
</protein>
<organism evidence="2 3">
    <name type="scientific">Phtheirospermum japonicum</name>
    <dbReference type="NCBI Taxonomy" id="374723"/>
    <lineage>
        <taxon>Eukaryota</taxon>
        <taxon>Viridiplantae</taxon>
        <taxon>Streptophyta</taxon>
        <taxon>Embryophyta</taxon>
        <taxon>Tracheophyta</taxon>
        <taxon>Spermatophyta</taxon>
        <taxon>Magnoliopsida</taxon>
        <taxon>eudicotyledons</taxon>
        <taxon>Gunneridae</taxon>
        <taxon>Pentapetalae</taxon>
        <taxon>asterids</taxon>
        <taxon>lamiids</taxon>
        <taxon>Lamiales</taxon>
        <taxon>Orobanchaceae</taxon>
        <taxon>Orobanchaceae incertae sedis</taxon>
        <taxon>Phtheirospermum</taxon>
    </lineage>
</organism>
<reference evidence="2" key="1">
    <citation type="submission" date="2020-07" db="EMBL/GenBank/DDBJ databases">
        <title>Ethylene signaling mediates host invasion by parasitic plants.</title>
        <authorList>
            <person name="Yoshida S."/>
        </authorList>
    </citation>
    <scope>NUCLEOTIDE SEQUENCE</scope>
    <source>
        <strain evidence="2">Okayama</strain>
    </source>
</reference>
<accession>A0A830DEH6</accession>
<dbReference type="AlphaFoldDB" id="A0A830DEH6"/>
<gene>
    <name evidence="2" type="ORF">PHJA_002781400</name>
</gene>
<feature type="compositionally biased region" description="Basic residues" evidence="1">
    <location>
        <begin position="8"/>
        <end position="20"/>
    </location>
</feature>